<dbReference type="GO" id="GO:0005886">
    <property type="term" value="C:plasma membrane"/>
    <property type="evidence" value="ECO:0007669"/>
    <property type="project" value="UniProtKB-SubCell"/>
</dbReference>
<dbReference type="InterPro" id="IPR053716">
    <property type="entry name" value="Flag_assembly_chemotaxis_eff"/>
</dbReference>
<proteinExistence type="inferred from homology"/>
<dbReference type="AlphaFoldDB" id="A0A1X1D1C8"/>
<dbReference type="GO" id="GO:0071973">
    <property type="term" value="P:bacterial-type flagellum-dependent cell motility"/>
    <property type="evidence" value="ECO:0007669"/>
    <property type="project" value="InterPro"/>
</dbReference>
<reference evidence="12 13" key="1">
    <citation type="journal article" date="2017" name="Antonie Van Leeuwenhoek">
        <title>Phylogenomic resolution of the bacterial genus Pantoea and its relationship with Erwinia and Tatumella.</title>
        <authorList>
            <person name="Palmer M."/>
            <person name="Steenkamp E.T."/>
            <person name="Coetzee M.P."/>
            <person name="Chan W.Y."/>
            <person name="van Zyl E."/>
            <person name="De Maayer P."/>
            <person name="Coutinho T.A."/>
            <person name="Blom J."/>
            <person name="Smits T.H."/>
            <person name="Duffy B."/>
            <person name="Venter S.N."/>
        </authorList>
    </citation>
    <scope>NUCLEOTIDE SEQUENCE [LARGE SCALE GENOMIC DNA]</scope>
    <source>
        <strain evidence="12 13">LMG 26275</strain>
    </source>
</reference>
<sequence>MSNPNPMVMLRDRAEETLSATTQALGTVQQSLQQAMAQHQQLQSYQCEYQQSLRQGMTGEGMSVAHLINHQAFIVSLGQVVKQHESQIDRCEQAVDRAKRRWVDDKQRLNAFDTLLERRQGVQALQEIRREQKLMDECAQRVSQRRVRP</sequence>
<dbReference type="EMBL" id="MLFR01000004">
    <property type="protein sequence ID" value="ORM70414.1"/>
    <property type="molecule type" value="Genomic_DNA"/>
</dbReference>
<keyword evidence="12" id="KW-0966">Cell projection</keyword>
<dbReference type="OrthoDB" id="6542900at2"/>
<comment type="similarity">
    <text evidence="2 11">Belongs to the FliJ family.</text>
</comment>
<keyword evidence="10 11" id="KW-1006">Bacterial flagellum protein export</keyword>
<keyword evidence="12" id="KW-0282">Flagellum</keyword>
<dbReference type="PANTHER" id="PTHR38786">
    <property type="entry name" value="FLAGELLAR FLIJ PROTEIN"/>
    <property type="match status" value="1"/>
</dbReference>
<dbReference type="NCBIfam" id="TIGR02473">
    <property type="entry name" value="flagell_FliJ"/>
    <property type="match status" value="1"/>
</dbReference>
<keyword evidence="12" id="KW-0969">Cilium</keyword>
<evidence type="ECO:0000256" key="1">
    <source>
        <dbReference type="ARBA" id="ARBA00004413"/>
    </source>
</evidence>
<name>A0A1X1D1C8_9GAMM</name>
<dbReference type="Gene3D" id="1.10.287.1700">
    <property type="match status" value="1"/>
</dbReference>
<evidence type="ECO:0000256" key="3">
    <source>
        <dbReference type="ARBA" id="ARBA00020392"/>
    </source>
</evidence>
<comment type="caution">
    <text evidence="12">The sequence shown here is derived from an EMBL/GenBank/DDBJ whole genome shotgun (WGS) entry which is preliminary data.</text>
</comment>
<protein>
    <recommendedName>
        <fullName evidence="3 11">Flagellar FliJ protein</fullName>
    </recommendedName>
</protein>
<gene>
    <name evidence="12" type="ORF">HA51_06445</name>
</gene>
<keyword evidence="9 11" id="KW-0472">Membrane</keyword>
<evidence type="ECO:0000256" key="11">
    <source>
        <dbReference type="PIRNR" id="PIRNR019404"/>
    </source>
</evidence>
<evidence type="ECO:0000256" key="5">
    <source>
        <dbReference type="ARBA" id="ARBA00022475"/>
    </source>
</evidence>
<dbReference type="InterPro" id="IPR012823">
    <property type="entry name" value="Flagell_FliJ"/>
</dbReference>
<dbReference type="PANTHER" id="PTHR38786:SF1">
    <property type="entry name" value="FLAGELLAR FLIJ PROTEIN"/>
    <property type="match status" value="1"/>
</dbReference>
<dbReference type="Pfam" id="PF02050">
    <property type="entry name" value="FliJ"/>
    <property type="match status" value="1"/>
</dbReference>
<dbReference type="Proteomes" id="UP000193558">
    <property type="component" value="Unassembled WGS sequence"/>
</dbReference>
<keyword evidence="8 11" id="KW-0653">Protein transport</keyword>
<dbReference type="GO" id="GO:0044781">
    <property type="term" value="P:bacterial-type flagellum organization"/>
    <property type="evidence" value="ECO:0007669"/>
    <property type="project" value="UniProtKB-KW"/>
</dbReference>
<organism evidence="12 13">
    <name type="scientific">Pantoea rwandensis</name>
    <dbReference type="NCBI Taxonomy" id="1076550"/>
    <lineage>
        <taxon>Bacteria</taxon>
        <taxon>Pseudomonadati</taxon>
        <taxon>Pseudomonadota</taxon>
        <taxon>Gammaproteobacteria</taxon>
        <taxon>Enterobacterales</taxon>
        <taxon>Erwiniaceae</taxon>
        <taxon>Pantoea</taxon>
    </lineage>
</organism>
<evidence type="ECO:0000256" key="9">
    <source>
        <dbReference type="ARBA" id="ARBA00023136"/>
    </source>
</evidence>
<dbReference type="InterPro" id="IPR018006">
    <property type="entry name" value="Flag_FliJ_proteobac"/>
</dbReference>
<evidence type="ECO:0000256" key="4">
    <source>
        <dbReference type="ARBA" id="ARBA00022448"/>
    </source>
</evidence>
<evidence type="ECO:0000256" key="6">
    <source>
        <dbReference type="ARBA" id="ARBA00022500"/>
    </source>
</evidence>
<dbReference type="GO" id="GO:0006935">
    <property type="term" value="P:chemotaxis"/>
    <property type="evidence" value="ECO:0007669"/>
    <property type="project" value="UniProtKB-UniRule"/>
</dbReference>
<dbReference type="PIRSF" id="PIRSF019404">
    <property type="entry name" value="FliJ"/>
    <property type="match status" value="1"/>
</dbReference>
<accession>A0A1X1D1C8</accession>
<dbReference type="InterPro" id="IPR052570">
    <property type="entry name" value="FliJ"/>
</dbReference>
<keyword evidence="6 11" id="KW-0145">Chemotaxis</keyword>
<dbReference type="PRINTS" id="PR01004">
    <property type="entry name" value="FLGFLIJ"/>
</dbReference>
<evidence type="ECO:0000313" key="12">
    <source>
        <dbReference type="EMBL" id="ORM70414.1"/>
    </source>
</evidence>
<dbReference type="GO" id="GO:0015031">
    <property type="term" value="P:protein transport"/>
    <property type="evidence" value="ECO:0007669"/>
    <property type="project" value="UniProtKB-UniRule"/>
</dbReference>
<comment type="function">
    <text evidence="11">Flagellar protein that affects chemotactic events.</text>
</comment>
<evidence type="ECO:0000313" key="13">
    <source>
        <dbReference type="Proteomes" id="UP000193558"/>
    </source>
</evidence>
<evidence type="ECO:0000256" key="8">
    <source>
        <dbReference type="ARBA" id="ARBA00022927"/>
    </source>
</evidence>
<keyword evidence="5 11" id="KW-1003">Cell membrane</keyword>
<dbReference type="GO" id="GO:0003774">
    <property type="term" value="F:cytoskeletal motor activity"/>
    <property type="evidence" value="ECO:0007669"/>
    <property type="project" value="UniProtKB-UniRule"/>
</dbReference>
<keyword evidence="7 11" id="KW-1005">Bacterial flagellum biogenesis</keyword>
<keyword evidence="4 11" id="KW-0813">Transport</keyword>
<comment type="subcellular location">
    <subcellularLocation>
        <location evidence="1">Cell membrane</location>
        <topology evidence="1">Peripheral membrane protein</topology>
        <orientation evidence="1">Cytoplasmic side</orientation>
    </subcellularLocation>
</comment>
<evidence type="ECO:0000256" key="2">
    <source>
        <dbReference type="ARBA" id="ARBA00010004"/>
    </source>
</evidence>
<evidence type="ECO:0000256" key="7">
    <source>
        <dbReference type="ARBA" id="ARBA00022795"/>
    </source>
</evidence>
<dbReference type="GO" id="GO:0009288">
    <property type="term" value="C:bacterial-type flagellum"/>
    <property type="evidence" value="ECO:0007669"/>
    <property type="project" value="UniProtKB-UniRule"/>
</dbReference>
<evidence type="ECO:0000256" key="10">
    <source>
        <dbReference type="ARBA" id="ARBA00023225"/>
    </source>
</evidence>